<dbReference type="EMBL" id="PDYF01000017">
    <property type="protein sequence ID" value="PHU34639.1"/>
    <property type="molecule type" value="Genomic_DNA"/>
</dbReference>
<keyword evidence="6 15" id="KW-0347">Helicase</keyword>
<evidence type="ECO:0000256" key="4">
    <source>
        <dbReference type="ARBA" id="ARBA00022763"/>
    </source>
</evidence>
<evidence type="ECO:0000313" key="16">
    <source>
        <dbReference type="Proteomes" id="UP000225889"/>
    </source>
</evidence>
<keyword evidence="4" id="KW-0227">DNA damage</keyword>
<dbReference type="Proteomes" id="UP000225889">
    <property type="component" value="Unassembled WGS sequence"/>
</dbReference>
<dbReference type="Pfam" id="PF06733">
    <property type="entry name" value="DEAD_2"/>
    <property type="match status" value="1"/>
</dbReference>
<keyword evidence="7" id="KW-0067">ATP-binding</keyword>
<dbReference type="InterPro" id="IPR011604">
    <property type="entry name" value="PDDEXK-like_dom_sf"/>
</dbReference>
<reference evidence="15 16" key="2">
    <citation type="submission" date="2017-10" db="EMBL/GenBank/DDBJ databases">
        <authorList>
            <person name="Banno H."/>
            <person name="Chua N.-H."/>
        </authorList>
    </citation>
    <scope>NUCLEOTIDE SEQUENCE [LARGE SCALE GENOMIC DNA]</scope>
    <source>
        <strain evidence="15 16">JK626</strain>
    </source>
</reference>
<feature type="domain" description="Helicase ATP-binding" evidence="14">
    <location>
        <begin position="199"/>
        <end position="461"/>
    </location>
</feature>
<keyword evidence="2" id="KW-0479">Metal-binding</keyword>
<evidence type="ECO:0000256" key="2">
    <source>
        <dbReference type="ARBA" id="ARBA00022723"/>
    </source>
</evidence>
<reference evidence="15 16" key="1">
    <citation type="submission" date="2017-10" db="EMBL/GenBank/DDBJ databases">
        <title>Resolving the taxonomy of Roseburia spp., Eubacterium rectale and Agathobacter spp. through phylogenomic analysis.</title>
        <authorList>
            <person name="Sheridan P.O."/>
            <person name="Walker A.W."/>
            <person name="Duncan S.H."/>
            <person name="Scott K.P."/>
            <person name="Toole P.W.O."/>
            <person name="Luis P."/>
            <person name="Flint H.J."/>
        </authorList>
    </citation>
    <scope>NUCLEOTIDE SEQUENCE [LARGE SCALE GENOMIC DNA]</scope>
    <source>
        <strain evidence="15 16">JK626</strain>
    </source>
</reference>
<keyword evidence="3" id="KW-0547">Nucleotide-binding</keyword>
<evidence type="ECO:0000256" key="9">
    <source>
        <dbReference type="ARBA" id="ARBA00023014"/>
    </source>
</evidence>
<comment type="similarity">
    <text evidence="13">Belongs to the helicase family. DinG subfamily.</text>
</comment>
<keyword evidence="12" id="KW-0413">Isomerase</keyword>
<evidence type="ECO:0000259" key="14">
    <source>
        <dbReference type="PROSITE" id="PS51193"/>
    </source>
</evidence>
<accession>A0A2G3DUC6</accession>
<keyword evidence="11" id="KW-0234">DNA repair</keyword>
<keyword evidence="1" id="KW-0004">4Fe-4S</keyword>
<dbReference type="InterPro" id="IPR006554">
    <property type="entry name" value="Helicase-like_DEXD_c2"/>
</dbReference>
<dbReference type="PROSITE" id="PS51193">
    <property type="entry name" value="HELICASE_ATP_BIND_2"/>
    <property type="match status" value="1"/>
</dbReference>
<dbReference type="InterPro" id="IPR006555">
    <property type="entry name" value="ATP-dep_Helicase_C"/>
</dbReference>
<dbReference type="InterPro" id="IPR027417">
    <property type="entry name" value="P-loop_NTPase"/>
</dbReference>
<evidence type="ECO:0000256" key="7">
    <source>
        <dbReference type="ARBA" id="ARBA00022840"/>
    </source>
</evidence>
<dbReference type="Pfam" id="PF13307">
    <property type="entry name" value="Helicase_C_2"/>
    <property type="match status" value="1"/>
</dbReference>
<evidence type="ECO:0000256" key="3">
    <source>
        <dbReference type="ARBA" id="ARBA00022741"/>
    </source>
</evidence>
<dbReference type="GO" id="GO:0003677">
    <property type="term" value="F:DNA binding"/>
    <property type="evidence" value="ECO:0007669"/>
    <property type="project" value="UniProtKB-KW"/>
</dbReference>
<organism evidence="15 16">
    <name type="scientific">Pseudobutyrivibrio ruminis</name>
    <dbReference type="NCBI Taxonomy" id="46206"/>
    <lineage>
        <taxon>Bacteria</taxon>
        <taxon>Bacillati</taxon>
        <taxon>Bacillota</taxon>
        <taxon>Clostridia</taxon>
        <taxon>Lachnospirales</taxon>
        <taxon>Lachnospiraceae</taxon>
        <taxon>Pseudobutyrivibrio</taxon>
    </lineage>
</organism>
<dbReference type="GO" id="GO:0051539">
    <property type="term" value="F:4 iron, 4 sulfur cluster binding"/>
    <property type="evidence" value="ECO:0007669"/>
    <property type="project" value="UniProtKB-KW"/>
</dbReference>
<evidence type="ECO:0000256" key="5">
    <source>
        <dbReference type="ARBA" id="ARBA00022801"/>
    </source>
</evidence>
<evidence type="ECO:0000256" key="12">
    <source>
        <dbReference type="ARBA" id="ARBA00023235"/>
    </source>
</evidence>
<evidence type="ECO:0000313" key="15">
    <source>
        <dbReference type="EMBL" id="PHU34639.1"/>
    </source>
</evidence>
<name>A0A2G3DUC6_9FIRM</name>
<dbReference type="SUPFAM" id="SSF52540">
    <property type="entry name" value="P-loop containing nucleoside triphosphate hydrolases"/>
    <property type="match status" value="1"/>
</dbReference>
<dbReference type="Gene3D" id="1.10.30.20">
    <property type="entry name" value="Bacterial XPD DNA helicase, FeS cluster domain"/>
    <property type="match status" value="1"/>
</dbReference>
<proteinExistence type="inferred from homology"/>
<dbReference type="InterPro" id="IPR045028">
    <property type="entry name" value="DinG/Rad3-like"/>
</dbReference>
<dbReference type="InterPro" id="IPR010614">
    <property type="entry name" value="RAD3-like_helicase_DEAD"/>
</dbReference>
<dbReference type="Gene3D" id="1.10.275.40">
    <property type="match status" value="1"/>
</dbReference>
<evidence type="ECO:0000256" key="13">
    <source>
        <dbReference type="ARBA" id="ARBA00038058"/>
    </source>
</evidence>
<dbReference type="SMART" id="SM00488">
    <property type="entry name" value="DEXDc2"/>
    <property type="match status" value="1"/>
</dbReference>
<dbReference type="SMART" id="SM00491">
    <property type="entry name" value="HELICc2"/>
    <property type="match status" value="1"/>
</dbReference>
<dbReference type="GO" id="GO:0003678">
    <property type="term" value="F:DNA helicase activity"/>
    <property type="evidence" value="ECO:0007669"/>
    <property type="project" value="InterPro"/>
</dbReference>
<keyword evidence="9" id="KW-0411">Iron-sulfur</keyword>
<evidence type="ECO:0000256" key="10">
    <source>
        <dbReference type="ARBA" id="ARBA00023125"/>
    </source>
</evidence>
<evidence type="ECO:0000256" key="8">
    <source>
        <dbReference type="ARBA" id="ARBA00023004"/>
    </source>
</evidence>
<dbReference type="PANTHER" id="PTHR11472">
    <property type="entry name" value="DNA REPAIR DEAD HELICASE RAD3/XP-D SUBFAMILY MEMBER"/>
    <property type="match status" value="1"/>
</dbReference>
<evidence type="ECO:0000256" key="1">
    <source>
        <dbReference type="ARBA" id="ARBA00022485"/>
    </source>
</evidence>
<evidence type="ECO:0000256" key="6">
    <source>
        <dbReference type="ARBA" id="ARBA00022806"/>
    </source>
</evidence>
<dbReference type="GO" id="GO:0046872">
    <property type="term" value="F:metal ion binding"/>
    <property type="evidence" value="ECO:0007669"/>
    <property type="project" value="UniProtKB-KW"/>
</dbReference>
<protein>
    <submittedName>
        <fullName evidence="15">Helicase</fullName>
    </submittedName>
</protein>
<comment type="caution">
    <text evidence="15">The sequence shown here is derived from an EMBL/GenBank/DDBJ whole genome shotgun (WGS) entry which is preliminary data.</text>
</comment>
<sequence>MKVSRLVTPEGEKAQINISVRNLVEFLLREGDIDNRRGSVDPFEAMQEGSRIHRKIQNSMGPFYSAEVPLKYAIEYDDYILGLEGRADGLVLDRDENGDVVTATVDEIKGMYMDVMTFEKPVLVHEAQAKCYAYIVAKEYGLETIEVQMTYVSLETEEIKYFNKIYTYEEIEEWFLTIIGIFKKWADFQFYHKKELIDSIQGLQFPYDYRDGQKKLVADVYRSIYRRKTLFMQAPTGTGKTIANVFPAVMALGQNLAERVFYLTAKTATALAARDAYSLLVEGGYEGKTIMLTAKEKMCLCDEADCNPDYCPYARGHFDRINDVIYEVITKETVITRDILLGYAQEYVVCPFELALDVSTWCEGIICDYNYVFDPNVYLKRFFAEGKSGEHIFLVDEAHNMVDRAREMYSETLIKEEILSIKRYAKSVSRKLTNALEKCNRIMLEYKRLCDSDITVLEDIDTLVYACDNLQIIFEQLFKKEIKFGIYQDEVLDFYFRLRNFTAIAYQQDRAHYRIYCDFDEDKNFNLHLYCIDPSAQLQDRLRLARASVYFSATLLPIDYYKDLLCNDKEVYAIYVDSVFDQKNRLLLLGTDVTSKYTRRGDDEYTKFAKYIHSIVSAKQGNYMVFGPSYKFIEDIRQKYVELMENDFSEQGDFAWENISEIERKDSEVSYKEEFDNVELLVQRQKMTEQEREDFLLEFEKQRDKSMVAFCTLGGIFSEGIDLVGGKLIGVIVLGAGLPQVGNERKLMSDFFDEYGKNGFEYAYLYPGMNKVIQAAGRLIRTKDDVGVIALLDERFRFSSYRKTFPREWNDAAFTTVDDVSVKLTNFWEKKS</sequence>
<evidence type="ECO:0000256" key="11">
    <source>
        <dbReference type="ARBA" id="ARBA00023204"/>
    </source>
</evidence>
<dbReference type="GO" id="GO:0005524">
    <property type="term" value="F:ATP binding"/>
    <property type="evidence" value="ECO:0007669"/>
    <property type="project" value="UniProtKB-KW"/>
</dbReference>
<dbReference type="InterPro" id="IPR014013">
    <property type="entry name" value="Helic_SF1/SF2_ATP-bd_DinG/Rad3"/>
</dbReference>
<gene>
    <name evidence="15" type="ORF">CSX01_09450</name>
</gene>
<keyword evidence="5" id="KW-0378">Hydrolase</keyword>
<dbReference type="AlphaFoldDB" id="A0A2G3DUC6"/>
<keyword evidence="8" id="KW-0408">Iron</keyword>
<dbReference type="GO" id="GO:0016818">
    <property type="term" value="F:hydrolase activity, acting on acid anhydrides, in phosphorus-containing anhydrides"/>
    <property type="evidence" value="ECO:0007669"/>
    <property type="project" value="InterPro"/>
</dbReference>
<dbReference type="Gene3D" id="3.90.320.10">
    <property type="match status" value="1"/>
</dbReference>
<dbReference type="PANTHER" id="PTHR11472:SF34">
    <property type="entry name" value="REGULATOR OF TELOMERE ELONGATION HELICASE 1"/>
    <property type="match status" value="1"/>
</dbReference>
<keyword evidence="10" id="KW-0238">DNA-binding</keyword>
<dbReference type="Gene3D" id="3.40.50.300">
    <property type="entry name" value="P-loop containing nucleotide triphosphate hydrolases"/>
    <property type="match status" value="2"/>
</dbReference>
<dbReference type="InterPro" id="IPR042493">
    <property type="entry name" value="XPD_DNA_FeS"/>
</dbReference>
<dbReference type="GO" id="GO:0006281">
    <property type="term" value="P:DNA repair"/>
    <property type="evidence" value="ECO:0007669"/>
    <property type="project" value="UniProtKB-KW"/>
</dbReference>
<dbReference type="RefSeq" id="WP_099392200.1">
    <property type="nucleotide sequence ID" value="NZ_PDYF01000017.1"/>
</dbReference>